<sequence>MPKSFFYKVTKTYAVNYFHQKPKSLHYAMNPFFNFTFLKTFSQK</sequence>
<proteinExistence type="predicted"/>
<protein>
    <submittedName>
        <fullName evidence="1">Uncharacterized protein</fullName>
    </submittedName>
</protein>
<dbReference type="AlphaFoldDB" id="A0A6C0IKR9"/>
<reference evidence="1" key="1">
    <citation type="journal article" date="2020" name="Nature">
        <title>Giant virus diversity and host interactions through global metagenomics.</title>
        <authorList>
            <person name="Schulz F."/>
            <person name="Roux S."/>
            <person name="Paez-Espino D."/>
            <person name="Jungbluth S."/>
            <person name="Walsh D.A."/>
            <person name="Denef V.J."/>
            <person name="McMahon K.D."/>
            <person name="Konstantinidis K.T."/>
            <person name="Eloe-Fadrosh E.A."/>
            <person name="Kyrpides N.C."/>
            <person name="Woyke T."/>
        </authorList>
    </citation>
    <scope>NUCLEOTIDE SEQUENCE</scope>
    <source>
        <strain evidence="1">GVMAG-M-3300023210-19</strain>
    </source>
</reference>
<dbReference type="EMBL" id="MN740203">
    <property type="protein sequence ID" value="QHT93230.1"/>
    <property type="molecule type" value="Genomic_DNA"/>
</dbReference>
<name>A0A6C0IKR9_9ZZZZ</name>
<accession>A0A6C0IKR9</accession>
<evidence type="ECO:0000313" key="1">
    <source>
        <dbReference type="EMBL" id="QHT93230.1"/>
    </source>
</evidence>
<organism evidence="1">
    <name type="scientific">viral metagenome</name>
    <dbReference type="NCBI Taxonomy" id="1070528"/>
    <lineage>
        <taxon>unclassified sequences</taxon>
        <taxon>metagenomes</taxon>
        <taxon>organismal metagenomes</taxon>
    </lineage>
</organism>